<dbReference type="EC" id="2.3.1.48" evidence="2"/>
<dbReference type="Proteomes" id="UP000037069">
    <property type="component" value="Unassembled WGS sequence"/>
</dbReference>
<comment type="similarity">
    <text evidence="1">Belongs to the MYST (SAS/MOZ) family.</text>
</comment>
<dbReference type="InterPro" id="IPR002717">
    <property type="entry name" value="HAT_MYST-type"/>
</dbReference>
<feature type="non-terminal residue" evidence="15">
    <location>
        <position position="117"/>
    </location>
</feature>
<dbReference type="InterPro" id="IPR050603">
    <property type="entry name" value="MYST_HAT"/>
</dbReference>
<keyword evidence="8" id="KW-0234">DNA repair</keyword>
<keyword evidence="3" id="KW-0808">Transferase</keyword>
<dbReference type="OMA" id="MRIELRC"/>
<keyword evidence="4" id="KW-0227">DNA damage</keyword>
<dbReference type="Pfam" id="PF01853">
    <property type="entry name" value="MOZ_SAS"/>
    <property type="match status" value="1"/>
</dbReference>
<evidence type="ECO:0000256" key="6">
    <source>
        <dbReference type="ARBA" id="ARBA00022990"/>
    </source>
</evidence>
<evidence type="ECO:0000256" key="5">
    <source>
        <dbReference type="ARBA" id="ARBA00022853"/>
    </source>
</evidence>
<evidence type="ECO:0000313" key="16">
    <source>
        <dbReference type="Proteomes" id="UP000037069"/>
    </source>
</evidence>
<dbReference type="InterPro" id="IPR036388">
    <property type="entry name" value="WH-like_DNA-bd_sf"/>
</dbReference>
<evidence type="ECO:0000256" key="2">
    <source>
        <dbReference type="ARBA" id="ARBA00013184"/>
    </source>
</evidence>
<dbReference type="Gene3D" id="1.10.10.10">
    <property type="entry name" value="Winged helix-like DNA-binding domain superfamily/Winged helix DNA-binding domain"/>
    <property type="match status" value="1"/>
</dbReference>
<evidence type="ECO:0000256" key="13">
    <source>
        <dbReference type="PIRSR" id="PIRSR602717-51"/>
    </source>
</evidence>
<dbReference type="PANTHER" id="PTHR10615">
    <property type="entry name" value="HISTONE ACETYLTRANSFERASE"/>
    <property type="match status" value="1"/>
</dbReference>
<dbReference type="GO" id="GO:0003712">
    <property type="term" value="F:transcription coregulator activity"/>
    <property type="evidence" value="ECO:0007669"/>
    <property type="project" value="TreeGrafter"/>
</dbReference>
<organism evidence="15 16">
    <name type="scientific">Lucilia cuprina</name>
    <name type="common">Green bottle fly</name>
    <name type="synonym">Australian sheep blowfly</name>
    <dbReference type="NCBI Taxonomy" id="7375"/>
    <lineage>
        <taxon>Eukaryota</taxon>
        <taxon>Metazoa</taxon>
        <taxon>Ecdysozoa</taxon>
        <taxon>Arthropoda</taxon>
        <taxon>Hexapoda</taxon>
        <taxon>Insecta</taxon>
        <taxon>Pterygota</taxon>
        <taxon>Neoptera</taxon>
        <taxon>Endopterygota</taxon>
        <taxon>Diptera</taxon>
        <taxon>Brachycera</taxon>
        <taxon>Muscomorpha</taxon>
        <taxon>Oestroidea</taxon>
        <taxon>Calliphoridae</taxon>
        <taxon>Luciliinae</taxon>
        <taxon>Lucilia</taxon>
    </lineage>
</organism>
<protein>
    <recommendedName>
        <fullName evidence="2">histone acetyltransferase</fullName>
        <ecNumber evidence="2">2.3.1.48</ecNumber>
    </recommendedName>
</protein>
<evidence type="ECO:0000256" key="10">
    <source>
        <dbReference type="ARBA" id="ARBA00047752"/>
    </source>
</evidence>
<dbReference type="GO" id="GO:0004402">
    <property type="term" value="F:histone acetyltransferase activity"/>
    <property type="evidence" value="ECO:0007669"/>
    <property type="project" value="InterPro"/>
</dbReference>
<dbReference type="GO" id="GO:0006357">
    <property type="term" value="P:regulation of transcription by RNA polymerase II"/>
    <property type="evidence" value="ECO:0007669"/>
    <property type="project" value="TreeGrafter"/>
</dbReference>
<dbReference type="PROSITE" id="PS51726">
    <property type="entry name" value="MYST_HAT"/>
    <property type="match status" value="1"/>
</dbReference>
<dbReference type="AlphaFoldDB" id="A0A0L0BPZ0"/>
<dbReference type="GO" id="GO:0005634">
    <property type="term" value="C:nucleus"/>
    <property type="evidence" value="ECO:0007669"/>
    <property type="project" value="TreeGrafter"/>
</dbReference>
<evidence type="ECO:0000256" key="8">
    <source>
        <dbReference type="ARBA" id="ARBA00023204"/>
    </source>
</evidence>
<keyword evidence="6" id="KW-0007">Acetylation</keyword>
<dbReference type="GO" id="GO:0140064">
    <property type="term" value="F:peptide crotonyltransferase activity"/>
    <property type="evidence" value="ECO:0007669"/>
    <property type="project" value="RHEA"/>
</dbReference>
<keyword evidence="7" id="KW-0010">Activator</keyword>
<evidence type="ECO:0000256" key="1">
    <source>
        <dbReference type="ARBA" id="ARBA00010107"/>
    </source>
</evidence>
<proteinExistence type="inferred from homology"/>
<reference evidence="15 16" key="1">
    <citation type="journal article" date="2015" name="Nat. Commun.">
        <title>Lucilia cuprina genome unlocks parasitic fly biology to underpin future interventions.</title>
        <authorList>
            <person name="Anstead C.A."/>
            <person name="Korhonen P.K."/>
            <person name="Young N.D."/>
            <person name="Hall R.S."/>
            <person name="Jex A.R."/>
            <person name="Murali S.C."/>
            <person name="Hughes D.S."/>
            <person name="Lee S.F."/>
            <person name="Perry T."/>
            <person name="Stroehlein A.J."/>
            <person name="Ansell B.R."/>
            <person name="Breugelmans B."/>
            <person name="Hofmann A."/>
            <person name="Qu J."/>
            <person name="Dugan S."/>
            <person name="Lee S.L."/>
            <person name="Chao H."/>
            <person name="Dinh H."/>
            <person name="Han Y."/>
            <person name="Doddapaneni H.V."/>
            <person name="Worley K.C."/>
            <person name="Muzny D.M."/>
            <person name="Ioannidis P."/>
            <person name="Waterhouse R.M."/>
            <person name="Zdobnov E.M."/>
            <person name="James P.J."/>
            <person name="Bagnall N.H."/>
            <person name="Kotze A.C."/>
            <person name="Gibbs R.A."/>
            <person name="Richards S."/>
            <person name="Batterham P."/>
            <person name="Gasser R.B."/>
        </authorList>
    </citation>
    <scope>NUCLEOTIDE SEQUENCE [LARGE SCALE GENOMIC DNA]</scope>
    <source>
        <strain evidence="15 16">LS</strain>
        <tissue evidence="15">Full body</tissue>
    </source>
</reference>
<dbReference type="InterPro" id="IPR016181">
    <property type="entry name" value="Acyl_CoA_acyltransferase"/>
</dbReference>
<dbReference type="FunFam" id="1.10.10.10:FF:000022">
    <property type="entry name" value="Histone acetyltransferase"/>
    <property type="match status" value="1"/>
</dbReference>
<comment type="catalytic activity">
    <reaction evidence="12">
        <text>L-lysyl-[histone] + acetyl-CoA = N(6)-acetyl-L-lysyl-[histone] + CoA + H(+)</text>
        <dbReference type="Rhea" id="RHEA:21992"/>
        <dbReference type="Rhea" id="RHEA-COMP:9845"/>
        <dbReference type="Rhea" id="RHEA-COMP:11338"/>
        <dbReference type="ChEBI" id="CHEBI:15378"/>
        <dbReference type="ChEBI" id="CHEBI:29969"/>
        <dbReference type="ChEBI" id="CHEBI:57287"/>
        <dbReference type="ChEBI" id="CHEBI:57288"/>
        <dbReference type="ChEBI" id="CHEBI:61930"/>
        <dbReference type="EC" id="2.3.1.48"/>
    </reaction>
    <physiologicalReaction direction="left-to-right" evidence="12">
        <dbReference type="Rhea" id="RHEA:21993"/>
    </physiologicalReaction>
</comment>
<evidence type="ECO:0000256" key="7">
    <source>
        <dbReference type="ARBA" id="ARBA00023159"/>
    </source>
</evidence>
<evidence type="ECO:0000313" key="15">
    <source>
        <dbReference type="EMBL" id="KNC22076.1"/>
    </source>
</evidence>
<sequence length="117" mass="13535">KKEGKIGSPEKPLSDLGLISYRSYWRDILVEYMMEKVGNNGTTTVEELSTYTAFTTQDILSTLQAMNMLKYNVGQYIICLNDTMIQSYNERKKKKPHRIDPSKLKWKPPVFVGHMRG</sequence>
<keyword evidence="5" id="KW-0156">Chromatin regulator</keyword>
<comment type="catalytic activity">
    <reaction evidence="10">
        <text>(2E)-butenoyl-CoA + L-lysyl-[protein] = N(6)-(2E)-butenoyl-L-lysyl-[protein] + CoA + H(+)</text>
        <dbReference type="Rhea" id="RHEA:53908"/>
        <dbReference type="Rhea" id="RHEA-COMP:9752"/>
        <dbReference type="Rhea" id="RHEA-COMP:13707"/>
        <dbReference type="ChEBI" id="CHEBI:15378"/>
        <dbReference type="ChEBI" id="CHEBI:29969"/>
        <dbReference type="ChEBI" id="CHEBI:57287"/>
        <dbReference type="ChEBI" id="CHEBI:57332"/>
        <dbReference type="ChEBI" id="CHEBI:137954"/>
    </reaction>
    <physiologicalReaction direction="left-to-right" evidence="10">
        <dbReference type="Rhea" id="RHEA:53909"/>
    </physiologicalReaction>
</comment>
<evidence type="ECO:0000256" key="3">
    <source>
        <dbReference type="ARBA" id="ARBA00022679"/>
    </source>
</evidence>
<dbReference type="GO" id="GO:0000785">
    <property type="term" value="C:chromatin"/>
    <property type="evidence" value="ECO:0007669"/>
    <property type="project" value="TreeGrafter"/>
</dbReference>
<keyword evidence="16" id="KW-1185">Reference proteome</keyword>
<dbReference type="PANTHER" id="PTHR10615:SF218">
    <property type="entry name" value="HISTONE ACETYLTRANSFERASE ESA1"/>
    <property type="match status" value="1"/>
</dbReference>
<dbReference type="SUPFAM" id="SSF55729">
    <property type="entry name" value="Acyl-CoA N-acyltransferases (Nat)"/>
    <property type="match status" value="1"/>
</dbReference>
<feature type="non-terminal residue" evidence="15">
    <location>
        <position position="1"/>
    </location>
</feature>
<gene>
    <name evidence="15" type="ORF">FF38_04864</name>
</gene>
<evidence type="ECO:0000259" key="14">
    <source>
        <dbReference type="PROSITE" id="PS51726"/>
    </source>
</evidence>
<feature type="domain" description="MYST-type HAT" evidence="14">
    <location>
        <begin position="1"/>
        <end position="108"/>
    </location>
</feature>
<dbReference type="GO" id="GO:0006281">
    <property type="term" value="P:DNA repair"/>
    <property type="evidence" value="ECO:0007669"/>
    <property type="project" value="UniProtKB-KW"/>
</dbReference>
<dbReference type="OrthoDB" id="787137at2759"/>
<comment type="caution">
    <text evidence="15">The sequence shown here is derived from an EMBL/GenBank/DDBJ whole genome shotgun (WGS) entry which is preliminary data.</text>
</comment>
<dbReference type="GO" id="GO:0106226">
    <property type="term" value="F:peptide 2-hydroxyisobutyryltransferase activity"/>
    <property type="evidence" value="ECO:0007669"/>
    <property type="project" value="RHEA"/>
</dbReference>
<evidence type="ECO:0000256" key="12">
    <source>
        <dbReference type="ARBA" id="ARBA00048940"/>
    </source>
</evidence>
<evidence type="ECO:0000256" key="9">
    <source>
        <dbReference type="ARBA" id="ARBA00047557"/>
    </source>
</evidence>
<evidence type="ECO:0000256" key="4">
    <source>
        <dbReference type="ARBA" id="ARBA00022763"/>
    </source>
</evidence>
<evidence type="ECO:0000256" key="11">
    <source>
        <dbReference type="ARBA" id="ARBA00047787"/>
    </source>
</evidence>
<dbReference type="GO" id="GO:0003682">
    <property type="term" value="F:chromatin binding"/>
    <property type="evidence" value="ECO:0007669"/>
    <property type="project" value="TreeGrafter"/>
</dbReference>
<dbReference type="EMBL" id="JRES01001554">
    <property type="protein sequence ID" value="KNC22076.1"/>
    <property type="molecule type" value="Genomic_DNA"/>
</dbReference>
<comment type="catalytic activity">
    <reaction evidence="11">
        <text>L-lysyl-[protein] + acetyl-CoA = N(6)-acetyl-L-lysyl-[protein] + CoA + H(+)</text>
        <dbReference type="Rhea" id="RHEA:45948"/>
        <dbReference type="Rhea" id="RHEA-COMP:9752"/>
        <dbReference type="Rhea" id="RHEA-COMP:10731"/>
        <dbReference type="ChEBI" id="CHEBI:15378"/>
        <dbReference type="ChEBI" id="CHEBI:29969"/>
        <dbReference type="ChEBI" id="CHEBI:57287"/>
        <dbReference type="ChEBI" id="CHEBI:57288"/>
        <dbReference type="ChEBI" id="CHEBI:61930"/>
    </reaction>
    <physiologicalReaction direction="left-to-right" evidence="11">
        <dbReference type="Rhea" id="RHEA:45949"/>
    </physiologicalReaction>
</comment>
<feature type="active site" description="Proton donor/acceptor" evidence="13">
    <location>
        <position position="10"/>
    </location>
</feature>
<name>A0A0L0BPZ0_LUCCU</name>
<comment type="catalytic activity">
    <reaction evidence="9">
        <text>2-hydroxyisobutanoyl-CoA + L-lysyl-[protein] = N(6)-(2-hydroxyisobutanoyl)-L-lysyl-[protein] + CoA + H(+)</text>
        <dbReference type="Rhea" id="RHEA:24180"/>
        <dbReference type="Rhea" id="RHEA-COMP:9752"/>
        <dbReference type="Rhea" id="RHEA-COMP:15921"/>
        <dbReference type="ChEBI" id="CHEBI:15378"/>
        <dbReference type="ChEBI" id="CHEBI:29969"/>
        <dbReference type="ChEBI" id="CHEBI:57287"/>
        <dbReference type="ChEBI" id="CHEBI:131780"/>
        <dbReference type="ChEBI" id="CHEBI:144968"/>
    </reaction>
    <physiologicalReaction direction="left-to-right" evidence="9">
        <dbReference type="Rhea" id="RHEA:24181"/>
    </physiologicalReaction>
</comment>
<dbReference type="STRING" id="7375.A0A0L0BPZ0"/>
<accession>A0A0L0BPZ0</accession>